<feature type="compositionally biased region" description="Polar residues" evidence="1">
    <location>
        <begin position="203"/>
        <end position="222"/>
    </location>
</feature>
<dbReference type="EMBL" id="KV875105">
    <property type="protein sequence ID" value="OIW23845.1"/>
    <property type="molecule type" value="Genomic_DNA"/>
</dbReference>
<proteinExistence type="predicted"/>
<protein>
    <submittedName>
        <fullName evidence="2">Uncharacterized protein</fullName>
    </submittedName>
</protein>
<feature type="compositionally biased region" description="Polar residues" evidence="1">
    <location>
        <begin position="152"/>
        <end position="188"/>
    </location>
</feature>
<dbReference type="Proteomes" id="UP000182658">
    <property type="component" value="Unassembled WGS sequence"/>
</dbReference>
<keyword evidence="3" id="KW-1185">Reference proteome</keyword>
<evidence type="ECO:0000313" key="3">
    <source>
        <dbReference type="Proteomes" id="UP000182658"/>
    </source>
</evidence>
<organism evidence="2 3">
    <name type="scientific">Coniochaeta ligniaria NRRL 30616</name>
    <dbReference type="NCBI Taxonomy" id="1408157"/>
    <lineage>
        <taxon>Eukaryota</taxon>
        <taxon>Fungi</taxon>
        <taxon>Dikarya</taxon>
        <taxon>Ascomycota</taxon>
        <taxon>Pezizomycotina</taxon>
        <taxon>Sordariomycetes</taxon>
        <taxon>Sordariomycetidae</taxon>
        <taxon>Coniochaetales</taxon>
        <taxon>Coniochaetaceae</taxon>
        <taxon>Coniochaeta</taxon>
    </lineage>
</organism>
<dbReference type="InParanoid" id="A0A1J7I8S1"/>
<dbReference type="AlphaFoldDB" id="A0A1J7I8S1"/>
<evidence type="ECO:0000313" key="2">
    <source>
        <dbReference type="EMBL" id="OIW23845.1"/>
    </source>
</evidence>
<reference evidence="2 3" key="1">
    <citation type="submission" date="2016-10" db="EMBL/GenBank/DDBJ databases">
        <title>Draft genome sequence of Coniochaeta ligniaria NRRL30616, a lignocellulolytic fungus for bioabatement of inhibitors in plant biomass hydrolysates.</title>
        <authorList>
            <consortium name="DOE Joint Genome Institute"/>
            <person name="Jimenez D.J."/>
            <person name="Hector R.E."/>
            <person name="Riley R."/>
            <person name="Sun H."/>
            <person name="Grigoriev I.V."/>
            <person name="Van Elsas J.D."/>
            <person name="Nichols N.N."/>
        </authorList>
    </citation>
    <scope>NUCLEOTIDE SEQUENCE [LARGE SCALE GENOMIC DNA]</scope>
    <source>
        <strain evidence="2 3">NRRL 30616</strain>
    </source>
</reference>
<feature type="compositionally biased region" description="Basic and acidic residues" evidence="1">
    <location>
        <begin position="142"/>
        <end position="151"/>
    </location>
</feature>
<gene>
    <name evidence="2" type="ORF">CONLIGDRAFT_637084</name>
</gene>
<dbReference type="STRING" id="1408157.A0A1J7I8S1"/>
<feature type="compositionally biased region" description="Basic and acidic residues" evidence="1">
    <location>
        <begin position="97"/>
        <end position="109"/>
    </location>
</feature>
<name>A0A1J7I8S1_9PEZI</name>
<accession>A0A1J7I8S1</accession>
<dbReference type="OrthoDB" id="3545073at2759"/>
<sequence>MLGQHFKKTHRGCQCNDNGDGTLSLLSAPDKTPGRGDLRVNLFMDDAPIVVSSNALDMNEPPMLPPQKPYWAPGRNPKYGNPEWINVFDQLPSTKAHPQEHGDSVRESSTHVTRSKTKSNLSRIGAVQSAVEYPPCTPNQKPKSDKREQRGRSTSTHISASTAPRTRSGRTSHSGANVPRRSTLSRGKSTSKRVAAPSHSRPRSLSTPRSGANVTQRSTLSSARPLRGGPRRSSDRSAALTSDGDVFLEDVVQSREMTTAVLPRAAQQNPILAGQIAPPAIVPMQDWEFAPGQIHSTGEEERHTFAYSEAALRTEVTLAPGLTFQIMRLEAGSVVHLRPDADMTLQCVLVIGIIQVQVGSEPEFTLGGHGLFLVRPGVTARVQNRVYTPTGAVLHVTKVAHLNH</sequence>
<feature type="region of interest" description="Disordered" evidence="1">
    <location>
        <begin position="94"/>
        <end position="241"/>
    </location>
</feature>
<evidence type="ECO:0000256" key="1">
    <source>
        <dbReference type="SAM" id="MobiDB-lite"/>
    </source>
</evidence>